<dbReference type="AlphaFoldDB" id="A0A9Q0J6H2"/>
<reference evidence="5" key="2">
    <citation type="journal article" date="2023" name="Plants (Basel)">
        <title>Annotation of the Turnera subulata (Passifloraceae) Draft Genome Reveals the S-Locus Evolved after the Divergence of Turneroideae from Passifloroideae in a Stepwise Manner.</title>
        <authorList>
            <person name="Henning P.M."/>
            <person name="Roalson E.H."/>
            <person name="Mir W."/>
            <person name="McCubbin A.G."/>
            <person name="Shore J.S."/>
        </authorList>
    </citation>
    <scope>NUCLEOTIDE SEQUENCE</scope>
    <source>
        <strain evidence="5">F60SS</strain>
    </source>
</reference>
<gene>
    <name evidence="5" type="ORF">Tsubulata_001325</name>
</gene>
<feature type="domain" description="RRM" evidence="4">
    <location>
        <begin position="1"/>
        <end position="77"/>
    </location>
</feature>
<reference evidence="5" key="1">
    <citation type="submission" date="2022-02" db="EMBL/GenBank/DDBJ databases">
        <authorList>
            <person name="Henning P.M."/>
            <person name="McCubbin A.G."/>
            <person name="Shore J.S."/>
        </authorList>
    </citation>
    <scope>NUCLEOTIDE SEQUENCE</scope>
    <source>
        <strain evidence="5">F60SS</strain>
        <tissue evidence="5">Leaves</tissue>
    </source>
</reference>
<protein>
    <recommendedName>
        <fullName evidence="4">RRM domain-containing protein</fullName>
    </recommendedName>
</protein>
<evidence type="ECO:0000259" key="4">
    <source>
        <dbReference type="PROSITE" id="PS50102"/>
    </source>
</evidence>
<dbReference type="InterPro" id="IPR000504">
    <property type="entry name" value="RRM_dom"/>
</dbReference>
<dbReference type="InterPro" id="IPR035979">
    <property type="entry name" value="RBD_domain_sf"/>
</dbReference>
<keyword evidence="6" id="KW-1185">Reference proteome</keyword>
<dbReference type="GO" id="GO:0003723">
    <property type="term" value="F:RNA binding"/>
    <property type="evidence" value="ECO:0007669"/>
    <property type="project" value="UniProtKB-UniRule"/>
</dbReference>
<feature type="compositionally biased region" description="Low complexity" evidence="3">
    <location>
        <begin position="148"/>
        <end position="158"/>
    </location>
</feature>
<dbReference type="PANTHER" id="PTHR48027">
    <property type="entry name" value="HETEROGENEOUS NUCLEAR RIBONUCLEOPROTEIN 87F-RELATED"/>
    <property type="match status" value="1"/>
</dbReference>
<evidence type="ECO:0000256" key="2">
    <source>
        <dbReference type="PROSITE-ProRule" id="PRU00176"/>
    </source>
</evidence>
<proteinExistence type="predicted"/>
<dbReference type="InterPro" id="IPR052462">
    <property type="entry name" value="SLIRP/GR-RBP-like"/>
</dbReference>
<evidence type="ECO:0000256" key="3">
    <source>
        <dbReference type="SAM" id="MobiDB-lite"/>
    </source>
</evidence>
<evidence type="ECO:0000313" key="6">
    <source>
        <dbReference type="Proteomes" id="UP001141552"/>
    </source>
</evidence>
<name>A0A9Q0J6H2_9ROSI</name>
<accession>A0A9Q0J6H2</accession>
<dbReference type="SUPFAM" id="SSF54928">
    <property type="entry name" value="RNA-binding domain, RBD"/>
    <property type="match status" value="1"/>
</dbReference>
<feature type="region of interest" description="Disordered" evidence="3">
    <location>
        <begin position="133"/>
        <end position="158"/>
    </location>
</feature>
<dbReference type="Pfam" id="PF00076">
    <property type="entry name" value="RRM_1"/>
    <property type="match status" value="1"/>
</dbReference>
<dbReference type="OrthoDB" id="439808at2759"/>
<dbReference type="EMBL" id="JAKUCV010005726">
    <property type="protein sequence ID" value="KAJ4830114.1"/>
    <property type="molecule type" value="Genomic_DNA"/>
</dbReference>
<organism evidence="5 6">
    <name type="scientific">Turnera subulata</name>
    <dbReference type="NCBI Taxonomy" id="218843"/>
    <lineage>
        <taxon>Eukaryota</taxon>
        <taxon>Viridiplantae</taxon>
        <taxon>Streptophyta</taxon>
        <taxon>Embryophyta</taxon>
        <taxon>Tracheophyta</taxon>
        <taxon>Spermatophyta</taxon>
        <taxon>Magnoliopsida</taxon>
        <taxon>eudicotyledons</taxon>
        <taxon>Gunneridae</taxon>
        <taxon>Pentapetalae</taxon>
        <taxon>rosids</taxon>
        <taxon>fabids</taxon>
        <taxon>Malpighiales</taxon>
        <taxon>Passifloraceae</taxon>
        <taxon>Turnera</taxon>
    </lineage>
</organism>
<dbReference type="PROSITE" id="PS50102">
    <property type="entry name" value="RRM"/>
    <property type="match status" value="1"/>
</dbReference>
<dbReference type="Gene3D" id="3.30.70.330">
    <property type="match status" value="1"/>
</dbReference>
<sequence>MFFAGLSFYTTESGLSETFSQYGQVVEAKIVMDRFSDRSKGFGFVTYASQDEAEKALDEMNGKTLNGRVIFVDYAKPKINFGGGVPIARGPPEPTSESMLACSEKIQNGANENSCSSLLFKATLGVWYQAEKPSEQSAGGTEPPLPPSIASSSSPSAAAAKTSLSHRRVLFSKSQPIHRLQPSIPFSSVFVTVAAVHLAADRRRTATCNRRQPHPFLGKARVGAQKDESSSDLFPPILCRQSPPC</sequence>
<evidence type="ECO:0000256" key="1">
    <source>
        <dbReference type="ARBA" id="ARBA00022884"/>
    </source>
</evidence>
<dbReference type="InterPro" id="IPR012677">
    <property type="entry name" value="Nucleotide-bd_a/b_plait_sf"/>
</dbReference>
<comment type="caution">
    <text evidence="5">The sequence shown here is derived from an EMBL/GenBank/DDBJ whole genome shotgun (WGS) entry which is preliminary data.</text>
</comment>
<dbReference type="SMART" id="SM00360">
    <property type="entry name" value="RRM"/>
    <property type="match status" value="1"/>
</dbReference>
<keyword evidence="1 2" id="KW-0694">RNA-binding</keyword>
<dbReference type="Proteomes" id="UP001141552">
    <property type="component" value="Unassembled WGS sequence"/>
</dbReference>
<evidence type="ECO:0000313" key="5">
    <source>
        <dbReference type="EMBL" id="KAJ4830114.1"/>
    </source>
</evidence>